<evidence type="ECO:0000259" key="5">
    <source>
        <dbReference type="PROSITE" id="PS51063"/>
    </source>
</evidence>
<dbReference type="InterPro" id="IPR036388">
    <property type="entry name" value="WH-like_DNA-bd_sf"/>
</dbReference>
<dbReference type="Pfam" id="PF13545">
    <property type="entry name" value="HTH_Crp_2"/>
    <property type="match status" value="1"/>
</dbReference>
<reference evidence="7" key="1">
    <citation type="journal article" date="2019" name="Int. J. Syst. Evol. Microbiol.">
        <title>The Global Catalogue of Microorganisms (GCM) 10K type strain sequencing project: providing services to taxonomists for standard genome sequencing and annotation.</title>
        <authorList>
            <consortium name="The Broad Institute Genomics Platform"/>
            <consortium name="The Broad Institute Genome Sequencing Center for Infectious Disease"/>
            <person name="Wu L."/>
            <person name="Ma J."/>
        </authorList>
    </citation>
    <scope>NUCLEOTIDE SEQUENCE [LARGE SCALE GENOMIC DNA]</scope>
    <source>
        <strain evidence="7">KCTC 52127</strain>
    </source>
</reference>
<dbReference type="InterPro" id="IPR014710">
    <property type="entry name" value="RmlC-like_jellyroll"/>
</dbReference>
<dbReference type="InterPro" id="IPR000595">
    <property type="entry name" value="cNMP-bd_dom"/>
</dbReference>
<evidence type="ECO:0000256" key="2">
    <source>
        <dbReference type="ARBA" id="ARBA00023125"/>
    </source>
</evidence>
<evidence type="ECO:0000259" key="4">
    <source>
        <dbReference type="PROSITE" id="PS50042"/>
    </source>
</evidence>
<dbReference type="SUPFAM" id="SSF46785">
    <property type="entry name" value="Winged helix' DNA-binding domain"/>
    <property type="match status" value="1"/>
</dbReference>
<keyword evidence="2" id="KW-0238">DNA-binding</keyword>
<feature type="domain" description="HTH crp-type" evidence="5">
    <location>
        <begin position="144"/>
        <end position="207"/>
    </location>
</feature>
<keyword evidence="3" id="KW-0804">Transcription</keyword>
<dbReference type="RefSeq" id="WP_379664598.1">
    <property type="nucleotide sequence ID" value="NZ_JBHULH010000001.1"/>
</dbReference>
<dbReference type="Gene3D" id="1.10.10.10">
    <property type="entry name" value="Winged helix-like DNA-binding domain superfamily/Winged helix DNA-binding domain"/>
    <property type="match status" value="1"/>
</dbReference>
<keyword evidence="7" id="KW-1185">Reference proteome</keyword>
<dbReference type="InterPro" id="IPR012318">
    <property type="entry name" value="HTH_CRP"/>
</dbReference>
<evidence type="ECO:0000256" key="1">
    <source>
        <dbReference type="ARBA" id="ARBA00023015"/>
    </source>
</evidence>
<dbReference type="PROSITE" id="PS50042">
    <property type="entry name" value="CNMP_BINDING_3"/>
    <property type="match status" value="1"/>
</dbReference>
<accession>A0ABW5LPL8</accession>
<gene>
    <name evidence="6" type="ORF">ACFSRZ_00740</name>
</gene>
<name>A0ABW5LPL8_9FLAO</name>
<evidence type="ECO:0000313" key="7">
    <source>
        <dbReference type="Proteomes" id="UP001597508"/>
    </source>
</evidence>
<dbReference type="PROSITE" id="PS51063">
    <property type="entry name" value="HTH_CRP_2"/>
    <property type="match status" value="1"/>
</dbReference>
<organism evidence="6 7">
    <name type="scientific">Pseudotenacibaculum haliotis</name>
    <dbReference type="NCBI Taxonomy" id="1862138"/>
    <lineage>
        <taxon>Bacteria</taxon>
        <taxon>Pseudomonadati</taxon>
        <taxon>Bacteroidota</taxon>
        <taxon>Flavobacteriia</taxon>
        <taxon>Flavobacteriales</taxon>
        <taxon>Flavobacteriaceae</taxon>
        <taxon>Pseudotenacibaculum</taxon>
    </lineage>
</organism>
<sequence>MSQTAINQCLPNLEKDLLKEIYESSEIKDFSAQSYVVKQGQFVRFLPIVIKGSIKVFSIEEDNQFLLYHITSGETCIFSFAHIFNEKPIEFSAITEIQSELLLLPIDLATRWIKKYPSFSNLLLQNYQRHYEDLLHTTKQIMCYNLEDRLFSYLKNKTTIENSVTLSISHQHIADDLGTSREVISRLLKKMNLDKKVEQIGRKIKLL</sequence>
<feature type="domain" description="Cyclic nucleotide-binding" evidence="4">
    <location>
        <begin position="9"/>
        <end position="75"/>
    </location>
</feature>
<evidence type="ECO:0000256" key="3">
    <source>
        <dbReference type="ARBA" id="ARBA00023163"/>
    </source>
</evidence>
<comment type="caution">
    <text evidence="6">The sequence shown here is derived from an EMBL/GenBank/DDBJ whole genome shotgun (WGS) entry which is preliminary data.</text>
</comment>
<dbReference type="SUPFAM" id="SSF51206">
    <property type="entry name" value="cAMP-binding domain-like"/>
    <property type="match status" value="1"/>
</dbReference>
<dbReference type="CDD" id="cd00038">
    <property type="entry name" value="CAP_ED"/>
    <property type="match status" value="1"/>
</dbReference>
<keyword evidence="1" id="KW-0805">Transcription regulation</keyword>
<protein>
    <submittedName>
        <fullName evidence="6">Crp/Fnr family transcriptional regulator</fullName>
    </submittedName>
</protein>
<dbReference type="EMBL" id="JBHULH010000001">
    <property type="protein sequence ID" value="MFD2565873.1"/>
    <property type="molecule type" value="Genomic_DNA"/>
</dbReference>
<dbReference type="Gene3D" id="2.60.120.10">
    <property type="entry name" value="Jelly Rolls"/>
    <property type="match status" value="1"/>
</dbReference>
<dbReference type="InterPro" id="IPR036390">
    <property type="entry name" value="WH_DNA-bd_sf"/>
</dbReference>
<dbReference type="Pfam" id="PF00027">
    <property type="entry name" value="cNMP_binding"/>
    <property type="match status" value="1"/>
</dbReference>
<dbReference type="Proteomes" id="UP001597508">
    <property type="component" value="Unassembled WGS sequence"/>
</dbReference>
<proteinExistence type="predicted"/>
<evidence type="ECO:0000313" key="6">
    <source>
        <dbReference type="EMBL" id="MFD2565873.1"/>
    </source>
</evidence>
<dbReference type="InterPro" id="IPR018490">
    <property type="entry name" value="cNMP-bd_dom_sf"/>
</dbReference>